<gene>
    <name evidence="6" type="primary">pdhA</name>
    <name evidence="6" type="ORF">CQW49_06725</name>
</gene>
<evidence type="ECO:0000256" key="2">
    <source>
        <dbReference type="ARBA" id="ARBA00023002"/>
    </source>
</evidence>
<dbReference type="InterPro" id="IPR050771">
    <property type="entry name" value="Alpha-ketoacid_DH_E1_comp"/>
</dbReference>
<evidence type="ECO:0000313" key="7">
    <source>
        <dbReference type="Proteomes" id="UP000230709"/>
    </source>
</evidence>
<dbReference type="PANTHER" id="PTHR43380">
    <property type="entry name" value="2-OXOISOVALERATE DEHYDROGENASE SUBUNIT ALPHA, MITOCHONDRIAL"/>
    <property type="match status" value="1"/>
</dbReference>
<dbReference type="STRING" id="595536.GCA_000178815_03812"/>
<dbReference type="SUPFAM" id="SSF52518">
    <property type="entry name" value="Thiamin diphosphate-binding fold (THDP-binding)"/>
    <property type="match status" value="1"/>
</dbReference>
<dbReference type="PANTHER" id="PTHR43380:SF1">
    <property type="entry name" value="2-OXOISOVALERATE DEHYDROGENASE SUBUNIT ALPHA, MITOCHONDRIAL"/>
    <property type="match status" value="1"/>
</dbReference>
<feature type="domain" description="Dehydrogenase E1 component" evidence="5">
    <location>
        <begin position="59"/>
        <end position="338"/>
    </location>
</feature>
<dbReference type="CDD" id="cd02000">
    <property type="entry name" value="TPP_E1_PDC_ADC_BCADC"/>
    <property type="match status" value="1"/>
</dbReference>
<comment type="cofactor">
    <cofactor evidence="1 4">
        <name>thiamine diphosphate</name>
        <dbReference type="ChEBI" id="CHEBI:58937"/>
    </cofactor>
</comment>
<protein>
    <recommendedName>
        <fullName evidence="4">Pyruvate dehydrogenase E1 component subunit alpha</fullName>
        <ecNumber evidence="4">1.2.4.1</ecNumber>
    </recommendedName>
</protein>
<dbReference type="InterPro" id="IPR029061">
    <property type="entry name" value="THDP-binding"/>
</dbReference>
<evidence type="ECO:0000259" key="5">
    <source>
        <dbReference type="Pfam" id="PF00676"/>
    </source>
</evidence>
<organism evidence="6 7">
    <name type="scientific">Methylosinus trichosporium (strain ATCC 35070 / NCIMB 11131 / UNIQEM 75 / OB3b)</name>
    <dbReference type="NCBI Taxonomy" id="595536"/>
    <lineage>
        <taxon>Bacteria</taxon>
        <taxon>Pseudomonadati</taxon>
        <taxon>Pseudomonadota</taxon>
        <taxon>Alphaproteobacteria</taxon>
        <taxon>Hyphomicrobiales</taxon>
        <taxon>Methylocystaceae</taxon>
        <taxon>Methylosinus</taxon>
    </lineage>
</organism>
<dbReference type="EMBL" id="CP023737">
    <property type="protein sequence ID" value="ATQ67615.1"/>
    <property type="molecule type" value="Genomic_DNA"/>
</dbReference>
<name>A0A2D2CY08_METT3</name>
<comment type="function">
    <text evidence="4">The pyruvate dehydrogenase complex catalyzes the overall conversion of pyruvate to acetyl-CoA and CO(2). It contains multiple copies of three enzymatic components: pyruvate dehydrogenase (E1), dihydrolipoamide acetyltransferase (E2) and lipoamide dehydrogenase (E3).</text>
</comment>
<dbReference type="GO" id="GO:0004739">
    <property type="term" value="F:pyruvate dehydrogenase (acetyl-transferring) activity"/>
    <property type="evidence" value="ECO:0007669"/>
    <property type="project" value="UniProtKB-UniRule"/>
</dbReference>
<comment type="catalytic activity">
    <reaction evidence="4">
        <text>N(6)-[(R)-lipoyl]-L-lysyl-[protein] + pyruvate + H(+) = N(6)-[(R)-S(8)-acetyldihydrolipoyl]-L-lysyl-[protein] + CO2</text>
        <dbReference type="Rhea" id="RHEA:19189"/>
        <dbReference type="Rhea" id="RHEA-COMP:10474"/>
        <dbReference type="Rhea" id="RHEA-COMP:10478"/>
        <dbReference type="ChEBI" id="CHEBI:15361"/>
        <dbReference type="ChEBI" id="CHEBI:15378"/>
        <dbReference type="ChEBI" id="CHEBI:16526"/>
        <dbReference type="ChEBI" id="CHEBI:83099"/>
        <dbReference type="ChEBI" id="CHEBI:83111"/>
        <dbReference type="EC" id="1.2.4.1"/>
    </reaction>
</comment>
<keyword evidence="3 4" id="KW-0786">Thiamine pyrophosphate</keyword>
<keyword evidence="4 6" id="KW-0670">Pyruvate</keyword>
<reference evidence="7" key="1">
    <citation type="submission" date="2017-10" db="EMBL/GenBank/DDBJ databases">
        <title>Completed PacBio SMRT sequence of Methylosinus trichosporium OB3b reveals presence of a third large plasmid.</title>
        <authorList>
            <person name="Charles T.C."/>
            <person name="Lynch M.D.J."/>
            <person name="Heil J.R."/>
            <person name="Cheng J."/>
        </authorList>
    </citation>
    <scope>NUCLEOTIDE SEQUENCE [LARGE SCALE GENOMIC DNA]</scope>
    <source>
        <strain evidence="7">OB3b</strain>
    </source>
</reference>
<dbReference type="InterPro" id="IPR017596">
    <property type="entry name" value="PdhA/BkdA"/>
</dbReference>
<dbReference type="AlphaFoldDB" id="A0A2D2CY08"/>
<evidence type="ECO:0000256" key="4">
    <source>
        <dbReference type="RuleBase" id="RU366007"/>
    </source>
</evidence>
<accession>A0A2D2CY08</accession>
<comment type="subunit">
    <text evidence="4">Heterodimer of an alpha and a beta chain.</text>
</comment>
<keyword evidence="2 4" id="KW-0560">Oxidoreductase</keyword>
<sequence>MKSANRRLKSRMMLEAENAMVADVSIPIDPLRFLAPDGALCGAPPAEAIAPELALRLYHAMARTRAYDSKAVALQRTGKLGTFASALGQEAIGVGVGAAMREEDVLAPSYRDHGAQLLRGMSMTENLVYWGGDERGSDYAVPRRDFPICVPVGTQIAHAVGAAYAFKLRGEASVAVAIIGDGGTSTGDFYSALNMAGVFDVPLVVVVNNNQWAISTPCSLETAAPTIAHKAIAAGVAGLRVDGNDALAMHHVANRAIETARSGGGATLIEALSYRLGDHTTADDATRYRDPDVVRRAATQEPIARLRNYLTKRGLWNEEDEARLGRENAEEVERAVEAYLATPPQSFAAMFDHLFAQLPPSMRDQYEEARRFASDGARHG</sequence>
<keyword evidence="7" id="KW-1185">Reference proteome</keyword>
<dbReference type="Pfam" id="PF00676">
    <property type="entry name" value="E1_dh"/>
    <property type="match status" value="1"/>
</dbReference>
<dbReference type="EC" id="1.2.4.1" evidence="4"/>
<proteinExistence type="predicted"/>
<dbReference type="Gene3D" id="3.40.50.970">
    <property type="match status" value="1"/>
</dbReference>
<dbReference type="GO" id="GO:0009083">
    <property type="term" value="P:branched-chain amino acid catabolic process"/>
    <property type="evidence" value="ECO:0007669"/>
    <property type="project" value="TreeGrafter"/>
</dbReference>
<evidence type="ECO:0000256" key="3">
    <source>
        <dbReference type="ARBA" id="ARBA00023052"/>
    </source>
</evidence>
<evidence type="ECO:0000313" key="6">
    <source>
        <dbReference type="EMBL" id="ATQ67615.1"/>
    </source>
</evidence>
<dbReference type="InterPro" id="IPR001017">
    <property type="entry name" value="DH_E1"/>
</dbReference>
<dbReference type="KEGG" id="mtw:CQW49_06725"/>
<dbReference type="Proteomes" id="UP000230709">
    <property type="component" value="Chromosome"/>
</dbReference>
<evidence type="ECO:0000256" key="1">
    <source>
        <dbReference type="ARBA" id="ARBA00001964"/>
    </source>
</evidence>
<dbReference type="NCBIfam" id="TIGR03181">
    <property type="entry name" value="PDH_E1_alph_x"/>
    <property type="match status" value="1"/>
</dbReference>